<evidence type="ECO:0000313" key="2">
    <source>
        <dbReference type="Proteomes" id="UP001159427"/>
    </source>
</evidence>
<accession>A0ABN8S6M6</accession>
<feature type="non-terminal residue" evidence="1">
    <location>
        <position position="1"/>
    </location>
</feature>
<dbReference type="EMBL" id="CALNXI010002346">
    <property type="protein sequence ID" value="CAH3186569.1"/>
    <property type="molecule type" value="Genomic_DNA"/>
</dbReference>
<comment type="caution">
    <text evidence="1">The sequence shown here is derived from an EMBL/GenBank/DDBJ whole genome shotgun (WGS) entry which is preliminary data.</text>
</comment>
<dbReference type="Proteomes" id="UP001159427">
    <property type="component" value="Unassembled WGS sequence"/>
</dbReference>
<proteinExistence type="predicted"/>
<sequence>KLRKFHNSCESNFRALETLGVQTDSYGSLLIQILLKKLPEQLHYTILRTNPLTDCSLNDLPTALCHEIDTREKSQLTQENDRSSDVKTFSYPQLAPYSQTLNRA</sequence>
<keyword evidence="2" id="KW-1185">Reference proteome</keyword>
<reference evidence="1 2" key="1">
    <citation type="submission" date="2022-05" db="EMBL/GenBank/DDBJ databases">
        <authorList>
            <consortium name="Genoscope - CEA"/>
            <person name="William W."/>
        </authorList>
    </citation>
    <scope>NUCLEOTIDE SEQUENCE [LARGE SCALE GENOMIC DNA]</scope>
</reference>
<name>A0ABN8S6M6_9CNID</name>
<protein>
    <submittedName>
        <fullName evidence="1">Uncharacterized protein</fullName>
    </submittedName>
</protein>
<gene>
    <name evidence="1" type="ORF">PEVE_00016967</name>
</gene>
<evidence type="ECO:0000313" key="1">
    <source>
        <dbReference type="EMBL" id="CAH3186569.1"/>
    </source>
</evidence>
<organism evidence="1 2">
    <name type="scientific">Porites evermanni</name>
    <dbReference type="NCBI Taxonomy" id="104178"/>
    <lineage>
        <taxon>Eukaryota</taxon>
        <taxon>Metazoa</taxon>
        <taxon>Cnidaria</taxon>
        <taxon>Anthozoa</taxon>
        <taxon>Hexacorallia</taxon>
        <taxon>Scleractinia</taxon>
        <taxon>Fungiina</taxon>
        <taxon>Poritidae</taxon>
        <taxon>Porites</taxon>
    </lineage>
</organism>